<evidence type="ECO:0000313" key="1">
    <source>
        <dbReference type="EMBL" id="KKY39447.1"/>
    </source>
</evidence>
<evidence type="ECO:0008006" key="3">
    <source>
        <dbReference type="Google" id="ProtNLM"/>
    </source>
</evidence>
<sequence>MPPANYVAYTAPINPPSAEPKLSQSQIWALLGRKIRRAEDFVGGAILNTEVISEAKDARGRPVTTRVVTFARDNRRVEEVVTTFYPVKVEFQQPNGSHIANIVSRGPEDELYLTYTFEWVHPGLDDGALAETRVAEESMAQHSVDSTIAAMRAMVADGKWEEAA</sequence>
<name>A0A0G2FZA5_9PEZI</name>
<protein>
    <recommendedName>
        <fullName evidence="3">DUF1857-domain-containing protein</fullName>
    </recommendedName>
</protein>
<dbReference type="EMBL" id="LCUC01000019">
    <property type="protein sequence ID" value="KKY39447.1"/>
    <property type="molecule type" value="Genomic_DNA"/>
</dbReference>
<accession>A0A0G2FZA5</accession>
<proteinExistence type="predicted"/>
<comment type="caution">
    <text evidence="1">The sequence shown here is derived from an EMBL/GenBank/DDBJ whole genome shotgun (WGS) entry which is preliminary data.</text>
</comment>
<reference evidence="1 2" key="1">
    <citation type="submission" date="2015-05" db="EMBL/GenBank/DDBJ databases">
        <title>Distinctive expansion of gene families associated with plant cell wall degradation and secondary metabolism in the genomes of grapevine trunk pathogens.</title>
        <authorList>
            <person name="Lawrence D.P."/>
            <person name="Travadon R."/>
            <person name="Rolshausen P.E."/>
            <person name="Baumgartner K."/>
        </authorList>
    </citation>
    <scope>NUCLEOTIDE SEQUENCE [LARGE SCALE GENOMIC DNA]</scope>
    <source>
        <strain evidence="1">DA912</strain>
    </source>
</reference>
<dbReference type="Pfam" id="PF08982">
    <property type="entry name" value="AtaL"/>
    <property type="match status" value="1"/>
</dbReference>
<keyword evidence="2" id="KW-1185">Reference proteome</keyword>
<organism evidence="1 2">
    <name type="scientific">Diaporthe ampelina</name>
    <dbReference type="NCBI Taxonomy" id="1214573"/>
    <lineage>
        <taxon>Eukaryota</taxon>
        <taxon>Fungi</taxon>
        <taxon>Dikarya</taxon>
        <taxon>Ascomycota</taxon>
        <taxon>Pezizomycotina</taxon>
        <taxon>Sordariomycetes</taxon>
        <taxon>Sordariomycetidae</taxon>
        <taxon>Diaporthales</taxon>
        <taxon>Diaporthaceae</taxon>
        <taxon>Diaporthe</taxon>
    </lineage>
</organism>
<dbReference type="Gene3D" id="3.30.530.20">
    <property type="match status" value="1"/>
</dbReference>
<dbReference type="AlphaFoldDB" id="A0A0G2FZA5"/>
<dbReference type="STRING" id="1214573.A0A0G2FZA5"/>
<evidence type="ECO:0000313" key="2">
    <source>
        <dbReference type="Proteomes" id="UP000034680"/>
    </source>
</evidence>
<dbReference type="SUPFAM" id="SSF55961">
    <property type="entry name" value="Bet v1-like"/>
    <property type="match status" value="1"/>
</dbReference>
<dbReference type="Proteomes" id="UP000034680">
    <property type="component" value="Unassembled WGS sequence"/>
</dbReference>
<reference evidence="1 2" key="2">
    <citation type="submission" date="2015-05" db="EMBL/GenBank/DDBJ databases">
        <authorList>
            <person name="Morales-Cruz A."/>
            <person name="Amrine K.C."/>
            <person name="Cantu D."/>
        </authorList>
    </citation>
    <scope>NUCLEOTIDE SEQUENCE [LARGE SCALE GENOMIC DNA]</scope>
    <source>
        <strain evidence="1">DA912</strain>
    </source>
</reference>
<gene>
    <name evidence="1" type="ORF">UCDDA912_g00520</name>
</gene>
<dbReference type="OrthoDB" id="2320332at2759"/>
<dbReference type="InterPro" id="IPR015075">
    <property type="entry name" value="AtaL"/>
</dbReference>
<dbReference type="InterPro" id="IPR023393">
    <property type="entry name" value="START-like_dom_sf"/>
</dbReference>